<keyword evidence="19" id="KW-1185">Reference proteome</keyword>
<keyword evidence="7 14" id="KW-0812">Transmembrane</keyword>
<dbReference type="PROSITE" id="PS50109">
    <property type="entry name" value="HIS_KIN"/>
    <property type="match status" value="1"/>
</dbReference>
<dbReference type="FunFam" id="1.10.287.130:FF:000008">
    <property type="entry name" value="Two-component sensor histidine kinase"/>
    <property type="match status" value="1"/>
</dbReference>
<dbReference type="Proteomes" id="UP000234239">
    <property type="component" value="Unassembled WGS sequence"/>
</dbReference>
<evidence type="ECO:0000313" key="19">
    <source>
        <dbReference type="Proteomes" id="UP000069912"/>
    </source>
</evidence>
<keyword evidence="12" id="KW-0902">Two-component regulatory system</keyword>
<reference evidence="17 19" key="1">
    <citation type="journal article" date="2016" name="Genome Announc.">
        <title>Complete Genome Sequences of Aerococcus christensenii CCUG 28831T, Aerococcus sanguinicola CCUG 43001T, Aerococcus urinae CCUG 36881T, Aerococcus urinaeequi CCUG 28094T, Aerococcus urinaehominis CCUG 42038 BT, and Aerococcus viridans CCUG 4311T.</title>
        <authorList>
            <person name="Carkaci D."/>
            <person name="Dargis R."/>
            <person name="Nielsen X.C."/>
            <person name="Skovgaard O."/>
            <person name="Fuursted K."/>
            <person name="Christensen J.J."/>
        </authorList>
    </citation>
    <scope>NUCLEOTIDE SEQUENCE [LARGE SCALE GENOMIC DNA]</scope>
    <source>
        <strain evidence="17 19">CCUG43001</strain>
    </source>
</reference>
<reference evidence="19" key="2">
    <citation type="submission" date="2016-01" db="EMBL/GenBank/DDBJ databases">
        <title>Six Aerococcus type strain genome sequencing and assembly using PacBio and Illumina Hiseq.</title>
        <authorList>
            <person name="Carkaci D."/>
            <person name="Dargis R."/>
            <person name="Nielsen X.C."/>
            <person name="Skovgaard O."/>
            <person name="Fuursted K."/>
            <person name="Christensen J.J."/>
        </authorList>
    </citation>
    <scope>NUCLEOTIDE SEQUENCE [LARGE SCALE GENOMIC DNA]</scope>
    <source>
        <strain evidence="19">CCUG43001</strain>
    </source>
</reference>
<accession>A0A0X8FAZ0</accession>
<reference evidence="18 20" key="3">
    <citation type="submission" date="2017-12" db="EMBL/GenBank/DDBJ databases">
        <title>Phylogenetic diversity of female urinary microbiome.</title>
        <authorList>
            <person name="Thomas-White K."/>
            <person name="Wolfe A.J."/>
        </authorList>
    </citation>
    <scope>NUCLEOTIDE SEQUENCE [LARGE SCALE GENOMIC DNA]</scope>
    <source>
        <strain evidence="18 20">UMB0139</strain>
    </source>
</reference>
<evidence type="ECO:0000256" key="1">
    <source>
        <dbReference type="ARBA" id="ARBA00000085"/>
    </source>
</evidence>
<dbReference type="EMBL" id="PKGY01000006">
    <property type="protein sequence ID" value="PKZ20805.1"/>
    <property type="molecule type" value="Genomic_DNA"/>
</dbReference>
<dbReference type="OrthoDB" id="335833at2"/>
<dbReference type="Gene3D" id="1.10.287.130">
    <property type="match status" value="1"/>
</dbReference>
<feature type="transmembrane region" description="Helical" evidence="14">
    <location>
        <begin position="20"/>
        <end position="46"/>
    </location>
</feature>
<dbReference type="InterPro" id="IPR003661">
    <property type="entry name" value="HisK_dim/P_dom"/>
</dbReference>
<dbReference type="PANTHER" id="PTHR45528">
    <property type="entry name" value="SENSOR HISTIDINE KINASE CPXA"/>
    <property type="match status" value="1"/>
</dbReference>
<evidence type="ECO:0000256" key="2">
    <source>
        <dbReference type="ARBA" id="ARBA00004651"/>
    </source>
</evidence>
<feature type="transmembrane region" description="Helical" evidence="14">
    <location>
        <begin position="66"/>
        <end position="87"/>
    </location>
</feature>
<feature type="domain" description="Histidine kinase" evidence="15">
    <location>
        <begin position="156"/>
        <end position="374"/>
    </location>
</feature>
<name>A0A0X8FAZ0_9LACT</name>
<dbReference type="EMBL" id="CP014160">
    <property type="protein sequence ID" value="AMB94036.1"/>
    <property type="molecule type" value="Genomic_DNA"/>
</dbReference>
<evidence type="ECO:0000256" key="3">
    <source>
        <dbReference type="ARBA" id="ARBA00012438"/>
    </source>
</evidence>
<dbReference type="GO" id="GO:0005524">
    <property type="term" value="F:ATP binding"/>
    <property type="evidence" value="ECO:0007669"/>
    <property type="project" value="UniProtKB-KW"/>
</dbReference>
<evidence type="ECO:0000256" key="12">
    <source>
        <dbReference type="ARBA" id="ARBA00023012"/>
    </source>
</evidence>
<comment type="subcellular location">
    <subcellularLocation>
        <location evidence="2">Cell membrane</location>
        <topology evidence="2">Multi-pass membrane protein</topology>
    </subcellularLocation>
</comment>
<evidence type="ECO:0000259" key="16">
    <source>
        <dbReference type="PROSITE" id="PS50885"/>
    </source>
</evidence>
<evidence type="ECO:0000313" key="20">
    <source>
        <dbReference type="Proteomes" id="UP000234239"/>
    </source>
</evidence>
<dbReference type="FunFam" id="3.30.565.10:FF:000006">
    <property type="entry name" value="Sensor histidine kinase WalK"/>
    <property type="match status" value="1"/>
</dbReference>
<evidence type="ECO:0000256" key="9">
    <source>
        <dbReference type="ARBA" id="ARBA00022777"/>
    </source>
</evidence>
<protein>
    <recommendedName>
        <fullName evidence="3">histidine kinase</fullName>
        <ecNumber evidence="3">2.7.13.3</ecNumber>
    </recommendedName>
</protein>
<dbReference type="SMART" id="SM00388">
    <property type="entry name" value="HisKA"/>
    <property type="match status" value="1"/>
</dbReference>
<dbReference type="SUPFAM" id="SSF55874">
    <property type="entry name" value="ATPase domain of HSP90 chaperone/DNA topoisomerase II/histidine kinase"/>
    <property type="match status" value="1"/>
</dbReference>
<evidence type="ECO:0000313" key="17">
    <source>
        <dbReference type="EMBL" id="AMB94036.1"/>
    </source>
</evidence>
<evidence type="ECO:0000259" key="15">
    <source>
        <dbReference type="PROSITE" id="PS50109"/>
    </source>
</evidence>
<dbReference type="GO" id="GO:0005886">
    <property type="term" value="C:plasma membrane"/>
    <property type="evidence" value="ECO:0007669"/>
    <property type="project" value="UniProtKB-SubCell"/>
</dbReference>
<dbReference type="Proteomes" id="UP000069912">
    <property type="component" value="Chromosome"/>
</dbReference>
<dbReference type="PROSITE" id="PS50885">
    <property type="entry name" value="HAMP"/>
    <property type="match status" value="1"/>
</dbReference>
<dbReference type="RefSeq" id="WP_067973758.1">
    <property type="nucleotide sequence ID" value="NZ_CAJHKM010000005.1"/>
</dbReference>
<dbReference type="PANTHER" id="PTHR45528:SF1">
    <property type="entry name" value="SENSOR HISTIDINE KINASE CPXA"/>
    <property type="match status" value="1"/>
</dbReference>
<dbReference type="GeneID" id="92903289"/>
<dbReference type="SUPFAM" id="SSF47384">
    <property type="entry name" value="Homodimeric domain of signal transducing histidine kinase"/>
    <property type="match status" value="1"/>
</dbReference>
<keyword evidence="9 17" id="KW-0418">Kinase</keyword>
<dbReference type="InterPro" id="IPR003660">
    <property type="entry name" value="HAMP_dom"/>
</dbReference>
<dbReference type="KEGG" id="asan:AWM72_04290"/>
<dbReference type="CDD" id="cd00082">
    <property type="entry name" value="HisKA"/>
    <property type="match status" value="1"/>
</dbReference>
<evidence type="ECO:0000256" key="8">
    <source>
        <dbReference type="ARBA" id="ARBA00022741"/>
    </source>
</evidence>
<evidence type="ECO:0000256" key="10">
    <source>
        <dbReference type="ARBA" id="ARBA00022840"/>
    </source>
</evidence>
<dbReference type="GO" id="GO:0000155">
    <property type="term" value="F:phosphorelay sensor kinase activity"/>
    <property type="evidence" value="ECO:0007669"/>
    <property type="project" value="InterPro"/>
</dbReference>
<feature type="domain" description="HAMP" evidence="16">
    <location>
        <begin position="89"/>
        <end position="141"/>
    </location>
</feature>
<comment type="catalytic activity">
    <reaction evidence="1">
        <text>ATP + protein L-histidine = ADP + protein N-phospho-L-histidine.</text>
        <dbReference type="EC" id="2.7.13.3"/>
    </reaction>
</comment>
<evidence type="ECO:0000256" key="13">
    <source>
        <dbReference type="ARBA" id="ARBA00023136"/>
    </source>
</evidence>
<dbReference type="InterPro" id="IPR050398">
    <property type="entry name" value="HssS/ArlS-like"/>
</dbReference>
<keyword evidence="11 14" id="KW-1133">Transmembrane helix</keyword>
<evidence type="ECO:0000256" key="7">
    <source>
        <dbReference type="ARBA" id="ARBA00022692"/>
    </source>
</evidence>
<dbReference type="InterPro" id="IPR036890">
    <property type="entry name" value="HATPase_C_sf"/>
</dbReference>
<keyword evidence="10" id="KW-0067">ATP-binding</keyword>
<evidence type="ECO:0000256" key="5">
    <source>
        <dbReference type="ARBA" id="ARBA00022553"/>
    </source>
</evidence>
<dbReference type="InterPro" id="IPR036097">
    <property type="entry name" value="HisK_dim/P_sf"/>
</dbReference>
<evidence type="ECO:0000256" key="6">
    <source>
        <dbReference type="ARBA" id="ARBA00022679"/>
    </source>
</evidence>
<dbReference type="Pfam" id="PF00512">
    <property type="entry name" value="HisKA"/>
    <property type="match status" value="1"/>
</dbReference>
<keyword evidence="5" id="KW-0597">Phosphoprotein</keyword>
<dbReference type="InterPro" id="IPR004358">
    <property type="entry name" value="Sig_transdc_His_kin-like_C"/>
</dbReference>
<keyword evidence="13 14" id="KW-0472">Membrane</keyword>
<dbReference type="InterPro" id="IPR005467">
    <property type="entry name" value="His_kinase_dom"/>
</dbReference>
<gene>
    <name evidence="17" type="ORF">AWM72_04290</name>
    <name evidence="18" type="ORF">CYJ28_09290</name>
</gene>
<evidence type="ECO:0000256" key="11">
    <source>
        <dbReference type="ARBA" id="ARBA00022989"/>
    </source>
</evidence>
<proteinExistence type="predicted"/>
<dbReference type="InterPro" id="IPR003594">
    <property type="entry name" value="HATPase_dom"/>
</dbReference>
<dbReference type="AlphaFoldDB" id="A0A0X8FAZ0"/>
<organism evidence="17 19">
    <name type="scientific">Aerococcus sanguinicola</name>
    <dbReference type="NCBI Taxonomy" id="119206"/>
    <lineage>
        <taxon>Bacteria</taxon>
        <taxon>Bacillati</taxon>
        <taxon>Bacillota</taxon>
        <taxon>Bacilli</taxon>
        <taxon>Lactobacillales</taxon>
        <taxon>Aerococcaceae</taxon>
        <taxon>Aerococcus</taxon>
    </lineage>
</organism>
<keyword evidence="4" id="KW-1003">Cell membrane</keyword>
<evidence type="ECO:0000256" key="4">
    <source>
        <dbReference type="ARBA" id="ARBA00022475"/>
    </source>
</evidence>
<keyword evidence="8" id="KW-0547">Nucleotide-binding</keyword>
<dbReference type="Gene3D" id="3.30.565.10">
    <property type="entry name" value="Histidine kinase-like ATPase, C-terminal domain"/>
    <property type="match status" value="1"/>
</dbReference>
<keyword evidence="6" id="KW-0808">Transferase</keyword>
<sequence length="381" mass="44372">MYHSKRSKYRVFLEVCFEAVVWTAILLLGYFGIMFVLIFAYDYYYVQIMQQNPFSIILQPYFQQNFFLGFTLCYVVIGLGAVAWRIYRRYRTVQLGYILDELHFISQGNYDHRISSKHLDSMKPVVSSINRLVDSTVEAMEEERRIEQSKDELIVNMSHDIRTPLTSVIGYLGLLESGHYNDEEEMKHYAHIAYTKSLQLQRMVNDLFEYTKISQVNIQLNVMPINVVRMLQQMLVEFEMEAEQAGRELRLDVPEDQEIIVDVDPEQLARVFSNLLTNAFKYGGDGDYVRVAVSQDAKETTFVVENDGDQIPEEALDRLFQRFYRVDSSRSQEKSGSGLGLAIAEGVVFHHHGKIWAESDSHSTRFIFKIPNHYQEERLNG</sequence>
<dbReference type="EC" id="2.7.13.3" evidence="3"/>
<dbReference type="PRINTS" id="PR00344">
    <property type="entry name" value="BCTRLSENSOR"/>
</dbReference>
<dbReference type="Pfam" id="PF02518">
    <property type="entry name" value="HATPase_c"/>
    <property type="match status" value="1"/>
</dbReference>
<evidence type="ECO:0000256" key="14">
    <source>
        <dbReference type="SAM" id="Phobius"/>
    </source>
</evidence>
<evidence type="ECO:0000313" key="18">
    <source>
        <dbReference type="EMBL" id="PKZ20805.1"/>
    </source>
</evidence>
<dbReference type="SMART" id="SM00387">
    <property type="entry name" value="HATPase_c"/>
    <property type="match status" value="1"/>
</dbReference>